<accession>A0A218VVK7</accession>
<feature type="region of interest" description="Disordered" evidence="1">
    <location>
        <begin position="41"/>
        <end position="62"/>
    </location>
</feature>
<evidence type="ECO:0000313" key="3">
    <source>
        <dbReference type="Proteomes" id="UP000197138"/>
    </source>
</evidence>
<comment type="caution">
    <text evidence="2">The sequence shown here is derived from an EMBL/GenBank/DDBJ whole genome shotgun (WGS) entry which is preliminary data.</text>
</comment>
<dbReference type="AlphaFoldDB" id="A0A218VVK7"/>
<evidence type="ECO:0000313" key="2">
    <source>
        <dbReference type="EMBL" id="OWM64299.1"/>
    </source>
</evidence>
<gene>
    <name evidence="2" type="ORF">CDL15_Pgr018871</name>
</gene>
<dbReference type="EMBL" id="MTKT01005815">
    <property type="protein sequence ID" value="OWM64299.1"/>
    <property type="molecule type" value="Genomic_DNA"/>
</dbReference>
<evidence type="ECO:0000256" key="1">
    <source>
        <dbReference type="SAM" id="MobiDB-lite"/>
    </source>
</evidence>
<sequence>MAAFHNDTIDRELSLSLIVTSADDINEMRRRAQRFMKLEKTRHKWKGKMDASDERKSAMTEEKMVERRNKRLFKRYTPLVISPLAALQKVQQDGPTPSLAERPFGNGSYCKLHKTMGQTT</sequence>
<organism evidence="2 3">
    <name type="scientific">Punica granatum</name>
    <name type="common">Pomegranate</name>
    <dbReference type="NCBI Taxonomy" id="22663"/>
    <lineage>
        <taxon>Eukaryota</taxon>
        <taxon>Viridiplantae</taxon>
        <taxon>Streptophyta</taxon>
        <taxon>Embryophyta</taxon>
        <taxon>Tracheophyta</taxon>
        <taxon>Spermatophyta</taxon>
        <taxon>Magnoliopsida</taxon>
        <taxon>eudicotyledons</taxon>
        <taxon>Gunneridae</taxon>
        <taxon>Pentapetalae</taxon>
        <taxon>rosids</taxon>
        <taxon>malvids</taxon>
        <taxon>Myrtales</taxon>
        <taxon>Lythraceae</taxon>
        <taxon>Punica</taxon>
    </lineage>
</organism>
<dbReference type="Proteomes" id="UP000197138">
    <property type="component" value="Unassembled WGS sequence"/>
</dbReference>
<protein>
    <submittedName>
        <fullName evidence="2">Uncharacterized protein</fullName>
    </submittedName>
</protein>
<feature type="compositionally biased region" description="Basic and acidic residues" evidence="1">
    <location>
        <begin position="47"/>
        <end position="62"/>
    </location>
</feature>
<reference evidence="3" key="1">
    <citation type="journal article" date="2017" name="Plant J.">
        <title>The pomegranate (Punica granatum L.) genome and the genomics of punicalagin biosynthesis.</title>
        <authorList>
            <person name="Qin G."/>
            <person name="Xu C."/>
            <person name="Ming R."/>
            <person name="Tang H."/>
            <person name="Guyot R."/>
            <person name="Kramer E.M."/>
            <person name="Hu Y."/>
            <person name="Yi X."/>
            <person name="Qi Y."/>
            <person name="Xu X."/>
            <person name="Gao Z."/>
            <person name="Pan H."/>
            <person name="Jian J."/>
            <person name="Tian Y."/>
            <person name="Yue Z."/>
            <person name="Xu Y."/>
        </authorList>
    </citation>
    <scope>NUCLEOTIDE SEQUENCE [LARGE SCALE GENOMIC DNA]</scope>
    <source>
        <strain evidence="3">cv. Dabenzi</strain>
    </source>
</reference>
<name>A0A218VVK7_PUNGR</name>
<proteinExistence type="predicted"/>